<feature type="non-terminal residue" evidence="1">
    <location>
        <position position="1"/>
    </location>
</feature>
<dbReference type="RefSeq" id="XP_007860275.1">
    <property type="nucleotide sequence ID" value="XM_007862084.1"/>
</dbReference>
<dbReference type="STRING" id="670483.S7QMB5"/>
<dbReference type="GO" id="GO:0005657">
    <property type="term" value="C:replication fork"/>
    <property type="evidence" value="ECO:0007669"/>
    <property type="project" value="InterPro"/>
</dbReference>
<dbReference type="PANTHER" id="PTHR46644">
    <property type="entry name" value="DNA REPAIR PROTEIN XRCC2"/>
    <property type="match status" value="1"/>
</dbReference>
<reference evidence="1 2" key="1">
    <citation type="journal article" date="2012" name="Science">
        <title>The Paleozoic origin of enzymatic lignin decomposition reconstructed from 31 fungal genomes.</title>
        <authorList>
            <person name="Floudas D."/>
            <person name="Binder M."/>
            <person name="Riley R."/>
            <person name="Barry K."/>
            <person name="Blanchette R.A."/>
            <person name="Henrissat B."/>
            <person name="Martinez A.T."/>
            <person name="Otillar R."/>
            <person name="Spatafora J.W."/>
            <person name="Yadav J.S."/>
            <person name="Aerts A."/>
            <person name="Benoit I."/>
            <person name="Boyd A."/>
            <person name="Carlson A."/>
            <person name="Copeland A."/>
            <person name="Coutinho P.M."/>
            <person name="de Vries R.P."/>
            <person name="Ferreira P."/>
            <person name="Findley K."/>
            <person name="Foster B."/>
            <person name="Gaskell J."/>
            <person name="Glotzer D."/>
            <person name="Gorecki P."/>
            <person name="Heitman J."/>
            <person name="Hesse C."/>
            <person name="Hori C."/>
            <person name="Igarashi K."/>
            <person name="Jurgens J.A."/>
            <person name="Kallen N."/>
            <person name="Kersten P."/>
            <person name="Kohler A."/>
            <person name="Kuees U."/>
            <person name="Kumar T.K.A."/>
            <person name="Kuo A."/>
            <person name="LaButti K."/>
            <person name="Larrondo L.F."/>
            <person name="Lindquist E."/>
            <person name="Ling A."/>
            <person name="Lombard V."/>
            <person name="Lucas S."/>
            <person name="Lundell T."/>
            <person name="Martin R."/>
            <person name="McLaughlin D.J."/>
            <person name="Morgenstern I."/>
            <person name="Morin E."/>
            <person name="Murat C."/>
            <person name="Nagy L.G."/>
            <person name="Nolan M."/>
            <person name="Ohm R.A."/>
            <person name="Patyshakuliyeva A."/>
            <person name="Rokas A."/>
            <person name="Ruiz-Duenas F.J."/>
            <person name="Sabat G."/>
            <person name="Salamov A."/>
            <person name="Samejima M."/>
            <person name="Schmutz J."/>
            <person name="Slot J.C."/>
            <person name="St John F."/>
            <person name="Stenlid J."/>
            <person name="Sun H."/>
            <person name="Sun S."/>
            <person name="Syed K."/>
            <person name="Tsang A."/>
            <person name="Wiebenga A."/>
            <person name="Young D."/>
            <person name="Pisabarro A."/>
            <person name="Eastwood D.C."/>
            <person name="Martin F."/>
            <person name="Cullen D."/>
            <person name="Grigoriev I.V."/>
            <person name="Hibbett D.S."/>
        </authorList>
    </citation>
    <scope>NUCLEOTIDE SEQUENCE [LARGE SCALE GENOMIC DNA]</scope>
    <source>
        <strain evidence="1 2">ATCC 11539</strain>
    </source>
</reference>
<organism evidence="1 2">
    <name type="scientific">Gloeophyllum trabeum (strain ATCC 11539 / FP-39264 / Madison 617)</name>
    <name type="common">Brown rot fungus</name>
    <dbReference type="NCBI Taxonomy" id="670483"/>
    <lineage>
        <taxon>Eukaryota</taxon>
        <taxon>Fungi</taxon>
        <taxon>Dikarya</taxon>
        <taxon>Basidiomycota</taxon>
        <taxon>Agaricomycotina</taxon>
        <taxon>Agaricomycetes</taxon>
        <taxon>Gloeophyllales</taxon>
        <taxon>Gloeophyllaceae</taxon>
        <taxon>Gloeophyllum</taxon>
    </lineage>
</organism>
<dbReference type="CDD" id="cd19490">
    <property type="entry name" value="XRCC2"/>
    <property type="match status" value="1"/>
</dbReference>
<dbReference type="Proteomes" id="UP000030669">
    <property type="component" value="Unassembled WGS sequence"/>
</dbReference>
<dbReference type="InterPro" id="IPR030547">
    <property type="entry name" value="XRCC2"/>
</dbReference>
<dbReference type="Gene3D" id="3.40.50.300">
    <property type="entry name" value="P-loop containing nucleotide triphosphate hydrolases"/>
    <property type="match status" value="1"/>
</dbReference>
<evidence type="ECO:0008006" key="3">
    <source>
        <dbReference type="Google" id="ProtNLM"/>
    </source>
</evidence>
<dbReference type="SUPFAM" id="SSF52540">
    <property type="entry name" value="P-loop containing nucleoside triphosphate hydrolases"/>
    <property type="match status" value="1"/>
</dbReference>
<sequence>PPGCIQIPALDAHFFSSVRHHASTLSSLNRGDAIEIQGSAGSGKSHLLYHLLITCLIPILHSGVELGGWGKAAILFDADDTFDILRLRQLMVSRIARTLTGQASTAPPLSDTTVRSAEEVADPCLHNLHIFKPTSSLQLAASILHLPAYHAKHMQDSEIGLVVIDSLSAFYWLDRYSAEQARTSARSSTRPSASPLSYVLLALQHLRLSHGPVIAYSNWGLQPVSTTQSYGQNQGVSLYKQHLHPLQSPFLDPSNDTFGPSSGTTTPTLPLTHHITLPFVPIPPFPPDISLADARDQEEKYRRQIIDKGEIMAIARTVGSPLSSKFIFTISKETDPASERPGA</sequence>
<dbReference type="GO" id="GO:0000400">
    <property type="term" value="F:four-way junction DNA binding"/>
    <property type="evidence" value="ECO:0007669"/>
    <property type="project" value="TreeGrafter"/>
</dbReference>
<accession>S7QMB5</accession>
<dbReference type="GeneID" id="19305413"/>
<dbReference type="GO" id="GO:0033063">
    <property type="term" value="C:Rad51B-Rad51C-Rad51D-XRCC2 complex"/>
    <property type="evidence" value="ECO:0007669"/>
    <property type="project" value="InterPro"/>
</dbReference>
<dbReference type="GO" id="GO:0005815">
    <property type="term" value="C:microtubule organizing center"/>
    <property type="evidence" value="ECO:0007669"/>
    <property type="project" value="TreeGrafter"/>
</dbReference>
<dbReference type="HOGENOM" id="CLU_060999_1_0_1"/>
<evidence type="ECO:0000313" key="2">
    <source>
        <dbReference type="Proteomes" id="UP000030669"/>
    </source>
</evidence>
<dbReference type="PANTHER" id="PTHR46644:SF2">
    <property type="entry name" value="DNA REPAIR PROTEIN XRCC2"/>
    <property type="match status" value="1"/>
</dbReference>
<dbReference type="GO" id="GO:0042148">
    <property type="term" value="P:DNA strand invasion"/>
    <property type="evidence" value="ECO:0007669"/>
    <property type="project" value="TreeGrafter"/>
</dbReference>
<dbReference type="AlphaFoldDB" id="S7QMB5"/>
<protein>
    <recommendedName>
        <fullName evidence="3">DNA recombination and repair protein Rad51-like C-terminal domain-containing protein</fullName>
    </recommendedName>
</protein>
<keyword evidence="2" id="KW-1185">Reference proteome</keyword>
<dbReference type="eggNOG" id="KOG2859">
    <property type="taxonomic scope" value="Eukaryota"/>
</dbReference>
<gene>
    <name evidence="1" type="ORF">GLOTRDRAFT_31785</name>
</gene>
<dbReference type="InterPro" id="IPR027417">
    <property type="entry name" value="P-loop_NTPase"/>
</dbReference>
<dbReference type="OrthoDB" id="420422at2759"/>
<dbReference type="OMA" id="YRQHLHP"/>
<dbReference type="EMBL" id="KB469296">
    <property type="protein sequence ID" value="EPQ60706.1"/>
    <property type="molecule type" value="Genomic_DNA"/>
</dbReference>
<proteinExistence type="predicted"/>
<dbReference type="KEGG" id="gtr:GLOTRDRAFT_31785"/>
<evidence type="ECO:0000313" key="1">
    <source>
        <dbReference type="EMBL" id="EPQ60706.1"/>
    </source>
</evidence>
<dbReference type="GO" id="GO:0000724">
    <property type="term" value="P:double-strand break repair via homologous recombination"/>
    <property type="evidence" value="ECO:0007669"/>
    <property type="project" value="InterPro"/>
</dbReference>
<name>S7QMB5_GLOTA</name>